<comment type="caution">
    <text evidence="2">The sequence shown here is derived from an EMBL/GenBank/DDBJ whole genome shotgun (WGS) entry which is preliminary data.</text>
</comment>
<accession>A0A971CYT4</accession>
<reference evidence="2" key="1">
    <citation type="journal article" date="2020" name="Biotechnol. Biofuels">
        <title>New insights from the biogas microbiome by comprehensive genome-resolved metagenomics of nearly 1600 species originating from multiple anaerobic digesters.</title>
        <authorList>
            <person name="Campanaro S."/>
            <person name="Treu L."/>
            <person name="Rodriguez-R L.M."/>
            <person name="Kovalovszki A."/>
            <person name="Ziels R.M."/>
            <person name="Maus I."/>
            <person name="Zhu X."/>
            <person name="Kougias P.G."/>
            <person name="Basile A."/>
            <person name="Luo G."/>
            <person name="Schluter A."/>
            <person name="Konstantinidis K.T."/>
            <person name="Angelidaki I."/>
        </authorList>
    </citation>
    <scope>NUCLEOTIDE SEQUENCE</scope>
    <source>
        <strain evidence="2">AS01afH2WH_6</strain>
    </source>
</reference>
<sequence length="81" mass="9194">MCLAKQQICNYVERISEMLKTSDTSQRDLARLLGVTEQAVSNKMHGKARFSGEELVMMAVFFDVSLDYLTGLSNYPSKIQR</sequence>
<dbReference type="RefSeq" id="WP_273173322.1">
    <property type="nucleotide sequence ID" value="NZ_CP181270.1"/>
</dbReference>
<dbReference type="SMART" id="SM00530">
    <property type="entry name" value="HTH_XRE"/>
    <property type="match status" value="1"/>
</dbReference>
<dbReference type="SUPFAM" id="SSF47413">
    <property type="entry name" value="lambda repressor-like DNA-binding domains"/>
    <property type="match status" value="1"/>
</dbReference>
<dbReference type="Gene3D" id="1.10.260.40">
    <property type="entry name" value="lambda repressor-like DNA-binding domains"/>
    <property type="match status" value="1"/>
</dbReference>
<gene>
    <name evidence="2" type="ORF">GXW98_04190</name>
</gene>
<feature type="domain" description="HTH cro/C1-type" evidence="1">
    <location>
        <begin position="25"/>
        <end position="69"/>
    </location>
</feature>
<dbReference type="InterPro" id="IPR001387">
    <property type="entry name" value="Cro/C1-type_HTH"/>
</dbReference>
<dbReference type="Pfam" id="PF01381">
    <property type="entry name" value="HTH_3"/>
    <property type="match status" value="1"/>
</dbReference>
<evidence type="ECO:0000313" key="3">
    <source>
        <dbReference type="Proteomes" id="UP000767327"/>
    </source>
</evidence>
<dbReference type="PROSITE" id="PS50943">
    <property type="entry name" value="HTH_CROC1"/>
    <property type="match status" value="1"/>
</dbReference>
<protein>
    <submittedName>
        <fullName evidence="2">Helix-turn-helix transcriptional regulator</fullName>
    </submittedName>
</protein>
<dbReference type="AlphaFoldDB" id="A0A971CYT4"/>
<dbReference type="EMBL" id="JAAXZR010000018">
    <property type="protein sequence ID" value="NLT79473.1"/>
    <property type="molecule type" value="Genomic_DNA"/>
</dbReference>
<dbReference type="InterPro" id="IPR010982">
    <property type="entry name" value="Lambda_DNA-bd_dom_sf"/>
</dbReference>
<evidence type="ECO:0000313" key="2">
    <source>
        <dbReference type="EMBL" id="NLT79473.1"/>
    </source>
</evidence>
<dbReference type="CDD" id="cd00093">
    <property type="entry name" value="HTH_XRE"/>
    <property type="match status" value="1"/>
</dbReference>
<evidence type="ECO:0000259" key="1">
    <source>
        <dbReference type="PROSITE" id="PS50943"/>
    </source>
</evidence>
<proteinExistence type="predicted"/>
<dbReference type="Proteomes" id="UP000767327">
    <property type="component" value="Unassembled WGS sequence"/>
</dbReference>
<name>A0A971CYT4_9BIFI</name>
<organism evidence="2 3">
    <name type="scientific">Bifidobacterium crudilactis</name>
    <dbReference type="NCBI Taxonomy" id="327277"/>
    <lineage>
        <taxon>Bacteria</taxon>
        <taxon>Bacillati</taxon>
        <taxon>Actinomycetota</taxon>
        <taxon>Actinomycetes</taxon>
        <taxon>Bifidobacteriales</taxon>
        <taxon>Bifidobacteriaceae</taxon>
        <taxon>Bifidobacterium</taxon>
    </lineage>
</organism>
<reference evidence="2" key="2">
    <citation type="submission" date="2020-01" db="EMBL/GenBank/DDBJ databases">
        <authorList>
            <person name="Campanaro S."/>
        </authorList>
    </citation>
    <scope>NUCLEOTIDE SEQUENCE</scope>
    <source>
        <strain evidence="2">AS01afH2WH_6</strain>
    </source>
</reference>
<dbReference type="GO" id="GO:0003677">
    <property type="term" value="F:DNA binding"/>
    <property type="evidence" value="ECO:0007669"/>
    <property type="project" value="InterPro"/>
</dbReference>